<protein>
    <submittedName>
        <fullName evidence="2">Uncharacterized protein</fullName>
    </submittedName>
</protein>
<reference evidence="3" key="1">
    <citation type="journal article" date="2023" name="Commun. Biol.">
        <title>Genome analysis of Parmales, the sister group of diatoms, reveals the evolutionary specialization of diatoms from phago-mixotrophs to photoautotrophs.</title>
        <authorList>
            <person name="Ban H."/>
            <person name="Sato S."/>
            <person name="Yoshikawa S."/>
            <person name="Yamada K."/>
            <person name="Nakamura Y."/>
            <person name="Ichinomiya M."/>
            <person name="Sato N."/>
            <person name="Blanc-Mathieu R."/>
            <person name="Endo H."/>
            <person name="Kuwata A."/>
            <person name="Ogata H."/>
        </authorList>
    </citation>
    <scope>NUCLEOTIDE SEQUENCE [LARGE SCALE GENOMIC DNA]</scope>
</reference>
<organism evidence="2 3">
    <name type="scientific">Triparma columacea</name>
    <dbReference type="NCBI Taxonomy" id="722753"/>
    <lineage>
        <taxon>Eukaryota</taxon>
        <taxon>Sar</taxon>
        <taxon>Stramenopiles</taxon>
        <taxon>Ochrophyta</taxon>
        <taxon>Bolidophyceae</taxon>
        <taxon>Parmales</taxon>
        <taxon>Triparmaceae</taxon>
        <taxon>Triparma</taxon>
    </lineage>
</organism>
<keyword evidence="1" id="KW-0378">Hydrolase</keyword>
<comment type="caution">
    <text evidence="2">The sequence shown here is derived from an EMBL/GenBank/DDBJ whole genome shotgun (WGS) entry which is preliminary data.</text>
</comment>
<dbReference type="OrthoDB" id="10286571at2759"/>
<keyword evidence="3" id="KW-1185">Reference proteome</keyword>
<accession>A0A9W7FYA1</accession>
<evidence type="ECO:0000256" key="1">
    <source>
        <dbReference type="ARBA" id="ARBA00022801"/>
    </source>
</evidence>
<evidence type="ECO:0000313" key="3">
    <source>
        <dbReference type="Proteomes" id="UP001165065"/>
    </source>
</evidence>
<name>A0A9W7FYA1_9STRA</name>
<dbReference type="EMBL" id="BRYA01000551">
    <property type="protein sequence ID" value="GMI22574.1"/>
    <property type="molecule type" value="Genomic_DNA"/>
</dbReference>
<proteinExistence type="predicted"/>
<sequence length="916" mass="103185">MGWLDVPKDAAKPVSLVAEAGSLSLLNASIVYDPSQSRLKTYAGILQEEVYKRCRSRWPIVPGVSAEGHLGGQESYMVVLSVVDEIPEVVSREGFQIKLNAAMRVVTLSSPSERGVLFAIGRFLRTVKIDMHEAYASPLQQLCTISPDLYICSSPDHPMRMHQIAFRPKTNSYDHFTVEQMKQELLDLALFGTNGIEMLPPGIDDSPQSPHFKVEWLVMIREASSWCNDLDLDVSIWYPLFFKDYKDADTLKKAKKHWNDIFSSFKRLDHLFVPGGDPGGRHPSDLFEVLEMKAAYMKKYHFPRAKVWVSSQFGLGTSVDIGLAWWDIVKQEEDFFALLKTDKVKSFLHGVVYSPWSSCHIDKFRESVPALFPIRNYPDICHTASCQNPVDGWDVAFFVTNLRETINPRPSTFARVIKDQSKYTIGSGCYSEGVSDDVNKYVWSIGLWGGDAIGPVVGAEHMDILKFGLTQYASLLVGLPRLASLVEEGIMALERNWHSGPILLTNQIERTFQIWKEVEENLAPRHMHNWRLNMCLFRAYYDMFIKKRLLEEDGASNAALKVIMSCGKNLTMSCINKALAAIDKAYESESLATTFPTSISKLNGGPPNVVRVTETATVGFLYARLQTLAGMLYEQIGLQLSIEYGSQHRARGSFFDCAWTPLGDTQYIKRLIEETREKMESNKKAASSYLWTNIEPLLLSGGHATSDLYKGGNMIWHGSFGERVFTGSDIATLPDVIFPHKKFELGDDPNFFQRPLVEQIASDNDNILNGLERGSVPRSYRSWLVTMWPHIEVKFRFPLVTVLEKIPSNDKLFVRLTYVGKDIIDLGGDWQELGRSTEDAKLVCNGVKLHDYMSTPKTTTVLEIEVPTEALSSSSGFLTFELLPRDAIKMRYTNPLLPIAELALLTKVGHPISSKF</sequence>
<dbReference type="AlphaFoldDB" id="A0A9W7FYA1"/>
<dbReference type="InterPro" id="IPR029018">
    <property type="entry name" value="Hex-like_dom2"/>
</dbReference>
<dbReference type="GO" id="GO:0016787">
    <property type="term" value="F:hydrolase activity"/>
    <property type="evidence" value="ECO:0007669"/>
    <property type="project" value="UniProtKB-KW"/>
</dbReference>
<gene>
    <name evidence="2" type="ORF">TrCOL_g4476</name>
</gene>
<dbReference type="Proteomes" id="UP001165065">
    <property type="component" value="Unassembled WGS sequence"/>
</dbReference>
<dbReference type="SUPFAM" id="SSF55545">
    <property type="entry name" value="beta-N-acetylhexosaminidase-like domain"/>
    <property type="match status" value="1"/>
</dbReference>
<evidence type="ECO:0000313" key="2">
    <source>
        <dbReference type="EMBL" id="GMI22574.1"/>
    </source>
</evidence>